<dbReference type="Proteomes" id="UP001595816">
    <property type="component" value="Unassembled WGS sequence"/>
</dbReference>
<name>A0ABV8LKZ7_9ACTN</name>
<dbReference type="InterPro" id="IPR001387">
    <property type="entry name" value="Cro/C1-type_HTH"/>
</dbReference>
<proteinExistence type="predicted"/>
<protein>
    <submittedName>
        <fullName evidence="2">Helix-turn-helix domain-containing protein</fullName>
    </submittedName>
</protein>
<reference evidence="3" key="1">
    <citation type="journal article" date="2019" name="Int. J. Syst. Evol. Microbiol.">
        <title>The Global Catalogue of Microorganisms (GCM) 10K type strain sequencing project: providing services to taxonomists for standard genome sequencing and annotation.</title>
        <authorList>
            <consortium name="The Broad Institute Genomics Platform"/>
            <consortium name="The Broad Institute Genome Sequencing Center for Infectious Disease"/>
            <person name="Wu L."/>
            <person name="Ma J."/>
        </authorList>
    </citation>
    <scope>NUCLEOTIDE SEQUENCE [LARGE SCALE GENOMIC DNA]</scope>
    <source>
        <strain evidence="3">CGMCC 4.7289</strain>
    </source>
</reference>
<sequence length="87" mass="9718">MRVTTTGDLGRYVRERRHELHKTQRQLADEANVSLRWLANLEAGKASAEIGMIMRTLHALGLAMAVRPVKPAPDEVDLDALLDSLKE</sequence>
<dbReference type="PROSITE" id="PS50943">
    <property type="entry name" value="HTH_CROC1"/>
    <property type="match status" value="1"/>
</dbReference>
<gene>
    <name evidence="2" type="ORF">ACFOZ4_10100</name>
</gene>
<keyword evidence="3" id="KW-1185">Reference proteome</keyword>
<dbReference type="Pfam" id="PF13560">
    <property type="entry name" value="HTH_31"/>
    <property type="match status" value="1"/>
</dbReference>
<organism evidence="2 3">
    <name type="scientific">Hamadaea flava</name>
    <dbReference type="NCBI Taxonomy" id="1742688"/>
    <lineage>
        <taxon>Bacteria</taxon>
        <taxon>Bacillati</taxon>
        <taxon>Actinomycetota</taxon>
        <taxon>Actinomycetes</taxon>
        <taxon>Micromonosporales</taxon>
        <taxon>Micromonosporaceae</taxon>
        <taxon>Hamadaea</taxon>
    </lineage>
</organism>
<accession>A0ABV8LKZ7</accession>
<evidence type="ECO:0000313" key="3">
    <source>
        <dbReference type="Proteomes" id="UP001595816"/>
    </source>
</evidence>
<dbReference type="SUPFAM" id="SSF47413">
    <property type="entry name" value="lambda repressor-like DNA-binding domains"/>
    <property type="match status" value="1"/>
</dbReference>
<dbReference type="SMART" id="SM00530">
    <property type="entry name" value="HTH_XRE"/>
    <property type="match status" value="1"/>
</dbReference>
<evidence type="ECO:0000313" key="2">
    <source>
        <dbReference type="EMBL" id="MFC4130953.1"/>
    </source>
</evidence>
<dbReference type="EMBL" id="JBHSAY010000005">
    <property type="protein sequence ID" value="MFC4130953.1"/>
    <property type="molecule type" value="Genomic_DNA"/>
</dbReference>
<dbReference type="InterPro" id="IPR010982">
    <property type="entry name" value="Lambda_DNA-bd_dom_sf"/>
</dbReference>
<dbReference type="Gene3D" id="1.10.260.40">
    <property type="entry name" value="lambda repressor-like DNA-binding domains"/>
    <property type="match status" value="1"/>
</dbReference>
<comment type="caution">
    <text evidence="2">The sequence shown here is derived from an EMBL/GenBank/DDBJ whole genome shotgun (WGS) entry which is preliminary data.</text>
</comment>
<feature type="domain" description="HTH cro/C1-type" evidence="1">
    <location>
        <begin position="13"/>
        <end position="67"/>
    </location>
</feature>
<evidence type="ECO:0000259" key="1">
    <source>
        <dbReference type="PROSITE" id="PS50943"/>
    </source>
</evidence>
<dbReference type="CDD" id="cd00093">
    <property type="entry name" value="HTH_XRE"/>
    <property type="match status" value="1"/>
</dbReference>
<dbReference type="RefSeq" id="WP_253756865.1">
    <property type="nucleotide sequence ID" value="NZ_JAMZDZ010000001.1"/>
</dbReference>